<comment type="subcellular location">
    <subcellularLocation>
        <location evidence="1">Cell membrane</location>
        <topology evidence="1">Peripheral membrane protein</topology>
        <orientation evidence="1">Cytoplasmic side</orientation>
    </subcellularLocation>
</comment>
<dbReference type="EMBL" id="AP018933">
    <property type="protein sequence ID" value="BBG30102.1"/>
    <property type="molecule type" value="Genomic_DNA"/>
</dbReference>
<keyword evidence="1" id="KW-0472">Membrane</keyword>
<comment type="similarity">
    <text evidence="1">Belongs to the UPF0161 family.</text>
</comment>
<dbReference type="InterPro" id="IPR002696">
    <property type="entry name" value="Membr_insert_effic_factor_YidD"/>
</dbReference>
<dbReference type="HAMAP" id="MF_00386">
    <property type="entry name" value="UPF0161_YidD"/>
    <property type="match status" value="1"/>
</dbReference>
<evidence type="ECO:0000313" key="2">
    <source>
        <dbReference type="EMBL" id="BBG30102.1"/>
    </source>
</evidence>
<dbReference type="PANTHER" id="PTHR33383">
    <property type="entry name" value="MEMBRANE PROTEIN INSERTION EFFICIENCY FACTOR-RELATED"/>
    <property type="match status" value="1"/>
</dbReference>
<dbReference type="KEGG" id="zpl:ZBT109_1342"/>
<dbReference type="Pfam" id="PF01809">
    <property type="entry name" value="YidD"/>
    <property type="match status" value="1"/>
</dbReference>
<dbReference type="PANTHER" id="PTHR33383:SF1">
    <property type="entry name" value="MEMBRANE PROTEIN INSERTION EFFICIENCY FACTOR-RELATED"/>
    <property type="match status" value="1"/>
</dbReference>
<dbReference type="SMART" id="SM01234">
    <property type="entry name" value="Haemolytic"/>
    <property type="match status" value="1"/>
</dbReference>
<dbReference type="GO" id="GO:0005886">
    <property type="term" value="C:plasma membrane"/>
    <property type="evidence" value="ECO:0007669"/>
    <property type="project" value="UniProtKB-SubCell"/>
</dbReference>
<dbReference type="NCBIfam" id="TIGR00278">
    <property type="entry name" value="membrane protein insertion efficiency factor YidD"/>
    <property type="match status" value="1"/>
</dbReference>
<comment type="function">
    <text evidence="1">Could be involved in insertion of integral membrane proteins into the membrane.</text>
</comment>
<dbReference type="OrthoDB" id="9801753at2"/>
<evidence type="ECO:0000256" key="1">
    <source>
        <dbReference type="HAMAP-Rule" id="MF_00386"/>
    </source>
</evidence>
<dbReference type="Proteomes" id="UP000267342">
    <property type="component" value="Chromosome"/>
</dbReference>
<dbReference type="RefSeq" id="WP_051524006.1">
    <property type="nucleotide sequence ID" value="NZ_AP018933.1"/>
</dbReference>
<keyword evidence="3" id="KW-1185">Reference proteome</keyword>
<proteinExistence type="inferred from homology"/>
<keyword evidence="1" id="KW-1003">Cell membrane</keyword>
<gene>
    <name evidence="2" type="ORF">ZBT109_1342</name>
</gene>
<organism evidence="2 3">
    <name type="scientific">Zymobacter palmae</name>
    <dbReference type="NCBI Taxonomy" id="33074"/>
    <lineage>
        <taxon>Bacteria</taxon>
        <taxon>Pseudomonadati</taxon>
        <taxon>Pseudomonadota</taxon>
        <taxon>Gammaproteobacteria</taxon>
        <taxon>Oceanospirillales</taxon>
        <taxon>Halomonadaceae</taxon>
        <taxon>Zymobacter group</taxon>
        <taxon>Zymobacter</taxon>
    </lineage>
</organism>
<accession>A0A348HEQ0</accession>
<reference evidence="2 3" key="1">
    <citation type="submission" date="2018-09" db="EMBL/GenBank/DDBJ databases">
        <title>Zymobacter palmae IAM14233 (=T109) whole genome analysis.</title>
        <authorList>
            <person name="Yanase H."/>
        </authorList>
    </citation>
    <scope>NUCLEOTIDE SEQUENCE [LARGE SCALE GENOMIC DNA]</scope>
    <source>
        <strain evidence="2 3">IAM14233</strain>
    </source>
</reference>
<dbReference type="STRING" id="1123510.GCA_000620025_00332"/>
<protein>
    <recommendedName>
        <fullName evidence="1">Putative membrane protein insertion efficiency factor</fullName>
    </recommendedName>
</protein>
<evidence type="ECO:0000313" key="3">
    <source>
        <dbReference type="Proteomes" id="UP000267342"/>
    </source>
</evidence>
<sequence>MCSHDSASTSGPSRRGQRIVIALLIAPIKGYQWVISPLLGQRCRFWPSCSQYAIDALRLHGPLKGGWLTIKRLARCHPFCKGGIDPVPERDEHKR</sequence>
<name>A0A348HEQ0_9GAMM</name>
<dbReference type="AlphaFoldDB" id="A0A348HEQ0"/>